<reference evidence="1" key="1">
    <citation type="submission" date="2022-06" db="EMBL/GenBank/DDBJ databases">
        <title>Alkalimarinus sp. nov., isolated from gut of a Alitta virens.</title>
        <authorList>
            <person name="Yang A.I."/>
            <person name="Shin N.-R."/>
        </authorList>
    </citation>
    <scope>NUCLEOTIDE SEQUENCE</scope>
    <source>
        <strain evidence="1">A2M4</strain>
    </source>
</reference>
<keyword evidence="2" id="KW-1185">Reference proteome</keyword>
<gene>
    <name evidence="1" type="ORF">NKI27_13115</name>
</gene>
<dbReference type="EMBL" id="CP100390">
    <property type="protein sequence ID" value="UZE95003.1"/>
    <property type="molecule type" value="Genomic_DNA"/>
</dbReference>
<sequence length="383" mass="42388">MKTFFSENSIKTLAKLAFLTFILSFSGLLTAAQISGLYQSDVLVSSQSAAERQEAFNLALNEVLVRVSGKTSVLDNAQLMDVAKQPDQFVQKFSYEITDNRNSLVTLATETAQKGRVGSSFYRINVVFSRLAVSQALKKYGEPVWGSNRPSVLIWLASDNQGKRTVLSAGEETPLSQAIKRAAKVRGVPIYLPVMDLDDEAAVSSSDVWGLFIDSLKSPSDRYAADSLVVSRLGQSRGDLWSGQWVFELKGIVYRGEIKDQNLDEGAMSMIASIAESLAERYAILGGESSLNSEVELEVSDIVTMEDYVAVTRYINTLPPVNNAQLTWAKGEKVRFIISLNGYLEQLLQHIELDTKLTEEISQSFNADDSAKLYYRWSKLNAL</sequence>
<evidence type="ECO:0000313" key="1">
    <source>
        <dbReference type="EMBL" id="UZE95003.1"/>
    </source>
</evidence>
<dbReference type="Pfam" id="PF09839">
    <property type="entry name" value="DUF2066"/>
    <property type="match status" value="1"/>
</dbReference>
<dbReference type="InterPro" id="IPR018642">
    <property type="entry name" value="DUF2066"/>
</dbReference>
<organism evidence="1 2">
    <name type="scientific">Alkalimarinus alittae</name>
    <dbReference type="NCBI Taxonomy" id="2961619"/>
    <lineage>
        <taxon>Bacteria</taxon>
        <taxon>Pseudomonadati</taxon>
        <taxon>Pseudomonadota</taxon>
        <taxon>Gammaproteobacteria</taxon>
        <taxon>Alteromonadales</taxon>
        <taxon>Alteromonadaceae</taxon>
        <taxon>Alkalimarinus</taxon>
    </lineage>
</organism>
<proteinExistence type="predicted"/>
<evidence type="ECO:0000313" key="2">
    <source>
        <dbReference type="Proteomes" id="UP001163739"/>
    </source>
</evidence>
<protein>
    <submittedName>
        <fullName evidence="1">DUF2066 domain-containing protein</fullName>
    </submittedName>
</protein>
<accession>A0ABY6MYV3</accession>
<name>A0ABY6MYV3_9ALTE</name>
<dbReference type="RefSeq" id="WP_265046495.1">
    <property type="nucleotide sequence ID" value="NZ_CP100390.1"/>
</dbReference>
<dbReference type="Proteomes" id="UP001163739">
    <property type="component" value="Chromosome"/>
</dbReference>